<feature type="region of interest" description="Disordered" evidence="1">
    <location>
        <begin position="59"/>
        <end position="82"/>
    </location>
</feature>
<proteinExistence type="predicted"/>
<organism evidence="2 3">
    <name type="scientific">Hibiscus syriacus</name>
    <name type="common">Rose of Sharon</name>
    <dbReference type="NCBI Taxonomy" id="106335"/>
    <lineage>
        <taxon>Eukaryota</taxon>
        <taxon>Viridiplantae</taxon>
        <taxon>Streptophyta</taxon>
        <taxon>Embryophyta</taxon>
        <taxon>Tracheophyta</taxon>
        <taxon>Spermatophyta</taxon>
        <taxon>Magnoliopsida</taxon>
        <taxon>eudicotyledons</taxon>
        <taxon>Gunneridae</taxon>
        <taxon>Pentapetalae</taxon>
        <taxon>rosids</taxon>
        <taxon>malvids</taxon>
        <taxon>Malvales</taxon>
        <taxon>Malvaceae</taxon>
        <taxon>Malvoideae</taxon>
        <taxon>Hibiscus</taxon>
    </lineage>
</organism>
<evidence type="ECO:0000313" key="2">
    <source>
        <dbReference type="EMBL" id="KAE8702078.1"/>
    </source>
</evidence>
<sequence length="82" mass="8729">MAVPPLPTLQYHPISATAATTLHRTKSTHLSTSFLLLKNNVNPSLLQSPPSVLVNTLTLPSPPPSDETLLPAATSRSSTMRT</sequence>
<dbReference type="AlphaFoldDB" id="A0A6A3ADF9"/>
<name>A0A6A3ADF9_HIBSY</name>
<evidence type="ECO:0000313" key="3">
    <source>
        <dbReference type="Proteomes" id="UP000436088"/>
    </source>
</evidence>
<dbReference type="Proteomes" id="UP000436088">
    <property type="component" value="Unassembled WGS sequence"/>
</dbReference>
<protein>
    <submittedName>
        <fullName evidence="2">Uncharacterized protein</fullName>
    </submittedName>
</protein>
<keyword evidence="3" id="KW-1185">Reference proteome</keyword>
<accession>A0A6A3ADF9</accession>
<dbReference type="EMBL" id="VEPZ02001013">
    <property type="protein sequence ID" value="KAE8702078.1"/>
    <property type="molecule type" value="Genomic_DNA"/>
</dbReference>
<reference evidence="2" key="1">
    <citation type="submission" date="2019-09" db="EMBL/GenBank/DDBJ databases">
        <title>Draft genome information of white flower Hibiscus syriacus.</title>
        <authorList>
            <person name="Kim Y.-M."/>
        </authorList>
    </citation>
    <scope>NUCLEOTIDE SEQUENCE [LARGE SCALE GENOMIC DNA]</scope>
    <source>
        <strain evidence="2">YM2019G1</strain>
    </source>
</reference>
<gene>
    <name evidence="2" type="ORF">F3Y22_tig00110503pilonHSYRG00758</name>
</gene>
<comment type="caution">
    <text evidence="2">The sequence shown here is derived from an EMBL/GenBank/DDBJ whole genome shotgun (WGS) entry which is preliminary data.</text>
</comment>
<evidence type="ECO:0000256" key="1">
    <source>
        <dbReference type="SAM" id="MobiDB-lite"/>
    </source>
</evidence>